<keyword evidence="4" id="KW-1185">Reference proteome</keyword>
<evidence type="ECO:0000313" key="3">
    <source>
        <dbReference type="EMBL" id="RJQ83556.1"/>
    </source>
</evidence>
<dbReference type="Proteomes" id="UP000285112">
    <property type="component" value="Unassembled WGS sequence"/>
</dbReference>
<keyword evidence="1" id="KW-0862">Zinc</keyword>
<keyword evidence="1" id="KW-0863">Zinc-finger</keyword>
<dbReference type="EMBL" id="QZFV01000095">
    <property type="protein sequence ID" value="RJQ83556.1"/>
    <property type="molecule type" value="Genomic_DNA"/>
</dbReference>
<evidence type="ECO:0000313" key="4">
    <source>
        <dbReference type="Proteomes" id="UP000285112"/>
    </source>
</evidence>
<name>A0A419I1B6_9PSEU</name>
<dbReference type="GO" id="GO:0008270">
    <property type="term" value="F:zinc ion binding"/>
    <property type="evidence" value="ECO:0007669"/>
    <property type="project" value="UniProtKB-KW"/>
</dbReference>
<feature type="domain" description="SWIM-type" evidence="2">
    <location>
        <begin position="112"/>
        <end position="147"/>
    </location>
</feature>
<dbReference type="PANTHER" id="PTHR38133">
    <property type="entry name" value="SLR1429 PROTEIN"/>
    <property type="match status" value="1"/>
</dbReference>
<dbReference type="Pfam" id="PF04434">
    <property type="entry name" value="SWIM"/>
    <property type="match status" value="1"/>
</dbReference>
<reference evidence="3 4" key="1">
    <citation type="submission" date="2018-09" db="EMBL/GenBank/DDBJ databases">
        <title>YIM PH 21725 draft genome.</title>
        <authorList>
            <person name="Miao C."/>
        </authorList>
    </citation>
    <scope>NUCLEOTIDE SEQUENCE [LARGE SCALE GENOMIC DNA]</scope>
    <source>
        <strain evidence="4">YIM PH21725</strain>
    </source>
</reference>
<dbReference type="PROSITE" id="PS50966">
    <property type="entry name" value="ZF_SWIM"/>
    <property type="match status" value="1"/>
</dbReference>
<dbReference type="AlphaFoldDB" id="A0A419I1B6"/>
<dbReference type="InterPro" id="IPR007527">
    <property type="entry name" value="Znf_SWIM"/>
</dbReference>
<accession>A0A419I1B6</accession>
<dbReference type="PANTHER" id="PTHR38133:SF1">
    <property type="entry name" value="SLR1429 PROTEIN"/>
    <property type="match status" value="1"/>
</dbReference>
<gene>
    <name evidence="3" type="ORF">D5S19_19595</name>
</gene>
<evidence type="ECO:0000256" key="1">
    <source>
        <dbReference type="PROSITE-ProRule" id="PRU00325"/>
    </source>
</evidence>
<keyword evidence="1" id="KW-0479">Metal-binding</keyword>
<organism evidence="3 4">
    <name type="scientific">Amycolatopsis panacis</name>
    <dbReference type="NCBI Taxonomy" id="2340917"/>
    <lineage>
        <taxon>Bacteria</taxon>
        <taxon>Bacillati</taxon>
        <taxon>Actinomycetota</taxon>
        <taxon>Actinomycetes</taxon>
        <taxon>Pseudonocardiales</taxon>
        <taxon>Pseudonocardiaceae</taxon>
        <taxon>Amycolatopsis</taxon>
    </lineage>
</organism>
<proteinExistence type="predicted"/>
<dbReference type="RefSeq" id="WP_120024802.1">
    <property type="nucleotide sequence ID" value="NZ_QZFV01000095.1"/>
</dbReference>
<protein>
    <recommendedName>
        <fullName evidence="2">SWIM-type domain-containing protein</fullName>
    </recommendedName>
</protein>
<evidence type="ECO:0000259" key="2">
    <source>
        <dbReference type="PROSITE" id="PS50966"/>
    </source>
</evidence>
<dbReference type="OrthoDB" id="188274at2"/>
<sequence>MAPRRTFGRTWWGRAWVAALEQRARVDPNRLPRGRTYARKDTVQNLVVTPGEITARVRGSRPRPYRVTIRMREFTPEQWARLLDVVGSQVGHTAALLDGELPEELAAQAREAGADLLPGPGDLRPRCSCPDPANPCKHVAAVYYVVADEVDTDPFVLCTLRGRARDEVLTRLRELRAPSVEKPVRPPDPGLTPKQAYSRRIASVPPLPAAPGEPGLPAPLDLDPPAGTGWTSAALTTLAADAASLAWEMLRGQGIPAELTFEEDLARRAARRPGSGDRSDAEQNPARGCADLAELAAAAGVAPAELAVWAHAWREAGRGGLAALRETWTPGPGSLAQARADLAEPGLPGDLRTWRNRVTLGRVQLRYGRDHRWYRFVRTSGRWWLDGPSAERPVDLAYPAD</sequence>
<comment type="caution">
    <text evidence="3">The sequence shown here is derived from an EMBL/GenBank/DDBJ whole genome shotgun (WGS) entry which is preliminary data.</text>
</comment>